<accession>A0ABV8SFD0</accession>
<evidence type="ECO:0000313" key="4">
    <source>
        <dbReference type="Proteomes" id="UP001595755"/>
    </source>
</evidence>
<dbReference type="SUPFAM" id="SSF88874">
    <property type="entry name" value="Receptor-binding domain of short tail fibre protein gp12"/>
    <property type="match status" value="1"/>
</dbReference>
<dbReference type="InterPro" id="IPR037053">
    <property type="entry name" value="Phage_tail_collar_dom_sf"/>
</dbReference>
<feature type="domain" description="Phage tail collar" evidence="2">
    <location>
        <begin position="7"/>
        <end position="62"/>
    </location>
</feature>
<dbReference type="EMBL" id="JBHSED010000035">
    <property type="protein sequence ID" value="MFC4305084.1"/>
    <property type="molecule type" value="Genomic_DNA"/>
</dbReference>
<evidence type="ECO:0000259" key="2">
    <source>
        <dbReference type="Pfam" id="PF07484"/>
    </source>
</evidence>
<dbReference type="Pfam" id="PF07484">
    <property type="entry name" value="Collar"/>
    <property type="match status" value="1"/>
</dbReference>
<organism evidence="3 4">
    <name type="scientific">Cohnella boryungensis</name>
    <dbReference type="NCBI Taxonomy" id="768479"/>
    <lineage>
        <taxon>Bacteria</taxon>
        <taxon>Bacillati</taxon>
        <taxon>Bacillota</taxon>
        <taxon>Bacilli</taxon>
        <taxon>Bacillales</taxon>
        <taxon>Paenibacillaceae</taxon>
        <taxon>Cohnella</taxon>
    </lineage>
</organism>
<keyword evidence="4" id="KW-1185">Reference proteome</keyword>
<dbReference type="RefSeq" id="WP_204603469.1">
    <property type="nucleotide sequence ID" value="NZ_JBHSED010000035.1"/>
</dbReference>
<dbReference type="InterPro" id="IPR011083">
    <property type="entry name" value="Phage_tail_collar_dom"/>
</dbReference>
<protein>
    <submittedName>
        <fullName evidence="3">Phage tail protein</fullName>
    </submittedName>
</protein>
<evidence type="ECO:0000313" key="3">
    <source>
        <dbReference type="EMBL" id="MFC4305084.1"/>
    </source>
</evidence>
<gene>
    <name evidence="3" type="ORF">ACFO1S_16750</name>
</gene>
<dbReference type="Proteomes" id="UP001595755">
    <property type="component" value="Unassembled WGS sequence"/>
</dbReference>
<feature type="region of interest" description="Disordered" evidence="1">
    <location>
        <begin position="102"/>
        <end position="123"/>
    </location>
</feature>
<evidence type="ECO:0000256" key="1">
    <source>
        <dbReference type="SAM" id="MobiDB-lite"/>
    </source>
</evidence>
<comment type="caution">
    <text evidence="3">The sequence shown here is derived from an EMBL/GenBank/DDBJ whole genome shotgun (WGS) entry which is preliminary data.</text>
</comment>
<name>A0ABV8SFD0_9BACL</name>
<reference evidence="4" key="1">
    <citation type="journal article" date="2019" name="Int. J. Syst. Evol. Microbiol.">
        <title>The Global Catalogue of Microorganisms (GCM) 10K type strain sequencing project: providing services to taxonomists for standard genome sequencing and annotation.</title>
        <authorList>
            <consortium name="The Broad Institute Genomics Platform"/>
            <consortium name="The Broad Institute Genome Sequencing Center for Infectious Disease"/>
            <person name="Wu L."/>
            <person name="Ma J."/>
        </authorList>
    </citation>
    <scope>NUCLEOTIDE SEQUENCE [LARGE SCALE GENOMIC DNA]</scope>
    <source>
        <strain evidence="4">CGMCC 4.1641</strain>
    </source>
</reference>
<sequence length="168" mass="18224">MAEPFIGEIRAFSWGFTPRGWIPCDGRILPINIYQVLYSVVGNEFGGNAVNTFALPDLRGRAAMHPGNGIEFGKYGGEESHQLSIDEIPNHTHMVKGYYNSNTGPSSNKPTGNVWGQTPTNGYADTSNTSMNAMAMTSTGSSQPHSNMQPYLALNYCIAANGIYPSRN</sequence>
<proteinExistence type="predicted"/>
<dbReference type="Gene3D" id="3.90.1340.10">
    <property type="entry name" value="Phage tail collar domain"/>
    <property type="match status" value="1"/>
</dbReference>